<dbReference type="PRINTS" id="PR00176">
    <property type="entry name" value="NANEUSMPORT"/>
</dbReference>
<evidence type="ECO:0000313" key="9">
    <source>
        <dbReference type="Proteomes" id="UP000076962"/>
    </source>
</evidence>
<evidence type="ECO:0000256" key="4">
    <source>
        <dbReference type="ARBA" id="ARBA00022989"/>
    </source>
</evidence>
<keyword evidence="5 7" id="KW-0472">Membrane</keyword>
<keyword evidence="6" id="KW-0769">Symport</keyword>
<dbReference type="Pfam" id="PF00209">
    <property type="entry name" value="SNF"/>
    <property type="match status" value="1"/>
</dbReference>
<gene>
    <name evidence="8" type="ORF">THIOM_000312</name>
</gene>
<dbReference type="PROSITE" id="PS00610">
    <property type="entry name" value="NA_NEUROTRAN_SYMP_1"/>
    <property type="match status" value="1"/>
</dbReference>
<keyword evidence="2 6" id="KW-0813">Transport</keyword>
<keyword evidence="4 7" id="KW-1133">Transmembrane helix</keyword>
<dbReference type="GO" id="GO:0016020">
    <property type="term" value="C:membrane"/>
    <property type="evidence" value="ECO:0007669"/>
    <property type="project" value="UniProtKB-SubCell"/>
</dbReference>
<feature type="transmembrane region" description="Helical" evidence="7">
    <location>
        <begin position="161"/>
        <end position="183"/>
    </location>
</feature>
<sequence>MSREKTSIHGEWSSRLAFILAATGSAVGLGNIWKFPYVTGENGGGAFVIVYLLCIAMIGLPVMMAEVLLGKRGRSSPINTMRTLAKEGGHSRLWQLLGWVGVIAGFLILSYYSVVAGWALAYIPTLASDTFAVVNTMPQNEIAGFAKSVFDNLTGDPLRLMFWHSLFMVVTITMVIGGVQGGLERAVQFMMPALLDNKRIASKRLLLPEPLAPAMATKGESSILKFSKVLNPSISSLVIMVIISFFQ</sequence>
<comment type="subcellular location">
    <subcellularLocation>
        <location evidence="1">Membrane</location>
        <topology evidence="1">Multi-pass membrane protein</topology>
    </subcellularLocation>
</comment>
<dbReference type="InterPro" id="IPR000175">
    <property type="entry name" value="Na/ntran_symport"/>
</dbReference>
<dbReference type="PATRIC" id="fig|1003181.4.peg.461"/>
<dbReference type="GO" id="GO:0015293">
    <property type="term" value="F:symporter activity"/>
    <property type="evidence" value="ECO:0007669"/>
    <property type="project" value="UniProtKB-KW"/>
</dbReference>
<dbReference type="PANTHER" id="PTHR42948">
    <property type="entry name" value="TRANSPORTER"/>
    <property type="match status" value="1"/>
</dbReference>
<evidence type="ECO:0000256" key="3">
    <source>
        <dbReference type="ARBA" id="ARBA00022692"/>
    </source>
</evidence>
<dbReference type="NCBIfam" id="NF037979">
    <property type="entry name" value="Na_transp"/>
    <property type="match status" value="1"/>
</dbReference>
<keyword evidence="9" id="KW-1185">Reference proteome</keyword>
<evidence type="ECO:0000313" key="8">
    <source>
        <dbReference type="EMBL" id="OAD23845.1"/>
    </source>
</evidence>
<dbReference type="InterPro" id="IPR037272">
    <property type="entry name" value="SNS_sf"/>
</dbReference>
<dbReference type="PANTHER" id="PTHR42948:SF1">
    <property type="entry name" value="TRANSPORTER"/>
    <property type="match status" value="1"/>
</dbReference>
<keyword evidence="3 6" id="KW-0812">Transmembrane</keyword>
<evidence type="ECO:0000256" key="5">
    <source>
        <dbReference type="ARBA" id="ARBA00023136"/>
    </source>
</evidence>
<dbReference type="EMBL" id="LUTY01000134">
    <property type="protein sequence ID" value="OAD23845.1"/>
    <property type="molecule type" value="Genomic_DNA"/>
</dbReference>
<comment type="similarity">
    <text evidence="6">Belongs to the sodium:neurotransmitter symporter (SNF) (TC 2.A.22) family.</text>
</comment>
<dbReference type="PROSITE" id="PS50267">
    <property type="entry name" value="NA_NEUROTRAN_SYMP_3"/>
    <property type="match status" value="1"/>
</dbReference>
<dbReference type="Proteomes" id="UP000076962">
    <property type="component" value="Unassembled WGS sequence"/>
</dbReference>
<name>A0A176S728_9GAMM</name>
<evidence type="ECO:0000256" key="1">
    <source>
        <dbReference type="ARBA" id="ARBA00004141"/>
    </source>
</evidence>
<proteinExistence type="inferred from homology"/>
<feature type="transmembrane region" description="Helical" evidence="7">
    <location>
        <begin position="12"/>
        <end position="33"/>
    </location>
</feature>
<dbReference type="SUPFAM" id="SSF161070">
    <property type="entry name" value="SNF-like"/>
    <property type="match status" value="1"/>
</dbReference>
<feature type="transmembrane region" description="Helical" evidence="7">
    <location>
        <begin position="96"/>
        <end position="121"/>
    </location>
</feature>
<dbReference type="AlphaFoldDB" id="A0A176S728"/>
<evidence type="ECO:0000256" key="6">
    <source>
        <dbReference type="RuleBase" id="RU003732"/>
    </source>
</evidence>
<comment type="caution">
    <text evidence="8">The sequence shown here is derived from an EMBL/GenBank/DDBJ whole genome shotgun (WGS) entry which is preliminary data.</text>
</comment>
<evidence type="ECO:0000256" key="7">
    <source>
        <dbReference type="SAM" id="Phobius"/>
    </source>
</evidence>
<feature type="transmembrane region" description="Helical" evidence="7">
    <location>
        <begin position="45"/>
        <end position="69"/>
    </location>
</feature>
<organism evidence="8 9">
    <name type="scientific">Candidatus Thiomargarita nelsonii</name>
    <dbReference type="NCBI Taxonomy" id="1003181"/>
    <lineage>
        <taxon>Bacteria</taxon>
        <taxon>Pseudomonadati</taxon>
        <taxon>Pseudomonadota</taxon>
        <taxon>Gammaproteobacteria</taxon>
        <taxon>Thiotrichales</taxon>
        <taxon>Thiotrichaceae</taxon>
        <taxon>Thiomargarita</taxon>
    </lineage>
</organism>
<evidence type="ECO:0000256" key="2">
    <source>
        <dbReference type="ARBA" id="ARBA00022448"/>
    </source>
</evidence>
<protein>
    <recommendedName>
        <fullName evidence="6">Transporter</fullName>
    </recommendedName>
</protein>
<accession>A0A176S728</accession>
<reference evidence="8 9" key="1">
    <citation type="submission" date="2016-05" db="EMBL/GenBank/DDBJ databases">
        <title>Single-cell genome of chain-forming Candidatus Thiomargarita nelsonii and comparison to other large sulfur-oxidizing bacteria.</title>
        <authorList>
            <person name="Winkel M."/>
            <person name="Salman V."/>
            <person name="Woyke T."/>
            <person name="Schulz-Vogt H."/>
            <person name="Richter M."/>
            <person name="Flood B."/>
            <person name="Bailey J."/>
            <person name="Amann R."/>
            <person name="Mussmann M."/>
        </authorList>
    </citation>
    <scope>NUCLEOTIDE SEQUENCE [LARGE SCALE GENOMIC DNA]</scope>
    <source>
        <strain evidence="8 9">THI036</strain>
    </source>
</reference>